<evidence type="ECO:0000256" key="3">
    <source>
        <dbReference type="ARBA" id="ARBA00012752"/>
    </source>
</evidence>
<dbReference type="GO" id="GO:0006013">
    <property type="term" value="P:mannose metabolic process"/>
    <property type="evidence" value="ECO:0007669"/>
    <property type="project" value="InterPro"/>
</dbReference>
<evidence type="ECO:0000256" key="10">
    <source>
        <dbReference type="RuleBase" id="RU361199"/>
    </source>
</evidence>
<dbReference type="CDD" id="cd10810">
    <property type="entry name" value="GH38N_AMII_LAM_like"/>
    <property type="match status" value="1"/>
</dbReference>
<keyword evidence="5 10" id="KW-0378">Hydrolase</keyword>
<dbReference type="GO" id="GO:0046872">
    <property type="term" value="F:metal ion binding"/>
    <property type="evidence" value="ECO:0007669"/>
    <property type="project" value="UniProtKB-KW"/>
</dbReference>
<comment type="cofactor">
    <cofactor evidence="10">
        <name>Zn(2+)</name>
        <dbReference type="ChEBI" id="CHEBI:29105"/>
    </cofactor>
    <text evidence="10">Binds 1 zinc ion per subunit.</text>
</comment>
<dbReference type="GO" id="GO:0030246">
    <property type="term" value="F:carbohydrate binding"/>
    <property type="evidence" value="ECO:0007669"/>
    <property type="project" value="InterPro"/>
</dbReference>
<dbReference type="SUPFAM" id="SSF88688">
    <property type="entry name" value="Families 57/38 glycoside transferase middle domain"/>
    <property type="match status" value="1"/>
</dbReference>
<evidence type="ECO:0000259" key="11">
    <source>
        <dbReference type="SMART" id="SM00872"/>
    </source>
</evidence>
<dbReference type="PANTHER" id="PTHR11607:SF3">
    <property type="entry name" value="LYSOSOMAL ALPHA-MANNOSIDASE"/>
    <property type="match status" value="1"/>
</dbReference>
<dbReference type="SUPFAM" id="SSF88713">
    <property type="entry name" value="Glycoside hydrolase/deacetylase"/>
    <property type="match status" value="1"/>
</dbReference>
<dbReference type="Pfam" id="PF07748">
    <property type="entry name" value="Glyco_hydro_38C"/>
    <property type="match status" value="1"/>
</dbReference>
<dbReference type="PaxDb" id="3218-PP1S129_147V6.1"/>
<dbReference type="FunFam" id="2.70.98.30:FF:000013">
    <property type="entry name" value="Alpha-mannosidase"/>
    <property type="match status" value="1"/>
</dbReference>
<keyword evidence="6 10" id="KW-0862">Zinc</keyword>
<dbReference type="SMART" id="SM00872">
    <property type="entry name" value="Alpha-mann_mid"/>
    <property type="match status" value="1"/>
</dbReference>
<evidence type="ECO:0000256" key="4">
    <source>
        <dbReference type="ARBA" id="ARBA00022723"/>
    </source>
</evidence>
<dbReference type="FunFam" id="3.20.110.10:FF:000001">
    <property type="entry name" value="Alpha-mannosidase"/>
    <property type="match status" value="1"/>
</dbReference>
<feature type="domain" description="Glycoside hydrolase family 38 central" evidence="11">
    <location>
        <begin position="363"/>
        <end position="437"/>
    </location>
</feature>
<dbReference type="InterPro" id="IPR013780">
    <property type="entry name" value="Glyco_hydro_b"/>
</dbReference>
<gene>
    <name evidence="13" type="primary">LOC112277393</name>
    <name evidence="12" type="ORF">PHYPA_029980</name>
</gene>
<keyword evidence="10" id="KW-0732">Signal</keyword>
<evidence type="ECO:0000256" key="7">
    <source>
        <dbReference type="ARBA" id="ARBA00023157"/>
    </source>
</evidence>
<dbReference type="OMA" id="HIDTWIS"/>
<dbReference type="InterPro" id="IPR011330">
    <property type="entry name" value="Glyco_hydro/deAcase_b/a-brl"/>
</dbReference>
<dbReference type="InterPro" id="IPR011682">
    <property type="entry name" value="Glyco_hydro_38_C"/>
</dbReference>
<accession>A0A2K1IEX5</accession>
<dbReference type="InterPro" id="IPR000602">
    <property type="entry name" value="Glyco_hydro_38_N"/>
</dbReference>
<dbReference type="FunFam" id="2.60.40.1180:FF:000015">
    <property type="entry name" value="Alpha-mannosidase"/>
    <property type="match status" value="1"/>
</dbReference>
<dbReference type="Pfam" id="PF01074">
    <property type="entry name" value="Glyco_hydro_38N"/>
    <property type="match status" value="1"/>
</dbReference>
<dbReference type="EC" id="3.2.1.-" evidence="10"/>
<dbReference type="SUPFAM" id="SSF74650">
    <property type="entry name" value="Galactose mutarotase-like"/>
    <property type="match status" value="1"/>
</dbReference>
<dbReference type="Pfam" id="PF17677">
    <property type="entry name" value="Glyco_hydro38C2"/>
    <property type="match status" value="1"/>
</dbReference>
<comment type="similarity">
    <text evidence="2 10">Belongs to the glycosyl hydrolase 38 family.</text>
</comment>
<dbReference type="GeneID" id="112277393"/>
<feature type="chain" id="PRO_5043074811" description="Alpha-mannosidase" evidence="10">
    <location>
        <begin position="26"/>
        <end position="1047"/>
    </location>
</feature>
<dbReference type="InterPro" id="IPR027291">
    <property type="entry name" value="Glyco_hydro_38_N_sf"/>
</dbReference>
<keyword evidence="9 10" id="KW-0326">Glycosidase</keyword>
<dbReference type="FunFam" id="1.20.1270.50:FF:000003">
    <property type="entry name" value="Alpha-mannosidase"/>
    <property type="match status" value="1"/>
</dbReference>
<dbReference type="AlphaFoldDB" id="A0A2K1IEX5"/>
<dbReference type="Gene3D" id="1.20.1270.50">
    <property type="entry name" value="Glycoside hydrolase family 38, central domain"/>
    <property type="match status" value="2"/>
</dbReference>
<evidence type="ECO:0000256" key="9">
    <source>
        <dbReference type="ARBA" id="ARBA00023295"/>
    </source>
</evidence>
<dbReference type="FunFam" id="1.20.1270.50:FF:000002">
    <property type="entry name" value="Alpha-mannosidase"/>
    <property type="match status" value="1"/>
</dbReference>
<keyword evidence="14" id="KW-1185">Reference proteome</keyword>
<dbReference type="Gene3D" id="3.20.110.10">
    <property type="entry name" value="Glycoside hydrolase 38, N terminal domain"/>
    <property type="match status" value="1"/>
</dbReference>
<keyword evidence="7" id="KW-1015">Disulfide bond</keyword>
<keyword evidence="8" id="KW-0325">Glycoprotein</keyword>
<proteinExistence type="inferred from homology"/>
<reference evidence="12 14" key="1">
    <citation type="journal article" date="2008" name="Science">
        <title>The Physcomitrella genome reveals evolutionary insights into the conquest of land by plants.</title>
        <authorList>
            <person name="Rensing S."/>
            <person name="Lang D."/>
            <person name="Zimmer A."/>
            <person name="Terry A."/>
            <person name="Salamov A."/>
            <person name="Shapiro H."/>
            <person name="Nishiyama T."/>
            <person name="Perroud P.-F."/>
            <person name="Lindquist E."/>
            <person name="Kamisugi Y."/>
            <person name="Tanahashi T."/>
            <person name="Sakakibara K."/>
            <person name="Fujita T."/>
            <person name="Oishi K."/>
            <person name="Shin-I T."/>
            <person name="Kuroki Y."/>
            <person name="Toyoda A."/>
            <person name="Suzuki Y."/>
            <person name="Hashimoto A."/>
            <person name="Yamaguchi K."/>
            <person name="Sugano A."/>
            <person name="Kohara Y."/>
            <person name="Fujiyama A."/>
            <person name="Anterola A."/>
            <person name="Aoki S."/>
            <person name="Ashton N."/>
            <person name="Barbazuk W.B."/>
            <person name="Barker E."/>
            <person name="Bennetzen J."/>
            <person name="Bezanilla M."/>
            <person name="Blankenship R."/>
            <person name="Cho S.H."/>
            <person name="Dutcher S."/>
            <person name="Estelle M."/>
            <person name="Fawcett J.A."/>
            <person name="Gundlach H."/>
            <person name="Hanada K."/>
            <person name="Heyl A."/>
            <person name="Hicks K.A."/>
            <person name="Hugh J."/>
            <person name="Lohr M."/>
            <person name="Mayer K."/>
            <person name="Melkozernov A."/>
            <person name="Murata T."/>
            <person name="Nelson D."/>
            <person name="Pils B."/>
            <person name="Prigge M."/>
            <person name="Reiss B."/>
            <person name="Renner T."/>
            <person name="Rombauts S."/>
            <person name="Rushton P."/>
            <person name="Sanderfoot A."/>
            <person name="Schween G."/>
            <person name="Shiu S.-H."/>
            <person name="Stueber K."/>
            <person name="Theodoulou F.L."/>
            <person name="Tu H."/>
            <person name="Van de Peer Y."/>
            <person name="Verrier P.J."/>
            <person name="Waters E."/>
            <person name="Wood A."/>
            <person name="Yang L."/>
            <person name="Cove D."/>
            <person name="Cuming A."/>
            <person name="Hasebe M."/>
            <person name="Lucas S."/>
            <person name="Mishler D.B."/>
            <person name="Reski R."/>
            <person name="Grigoriev I."/>
            <person name="Quatrano R.S."/>
            <person name="Boore J.L."/>
        </authorList>
    </citation>
    <scope>NUCLEOTIDE SEQUENCE [LARGE SCALE GENOMIC DNA]</scope>
    <source>
        <strain evidence="13 14">cv. Gransden 2004</strain>
    </source>
</reference>
<dbReference type="Gramene" id="Pp3c25_15030V3.1">
    <property type="protein sequence ID" value="Pp3c25_15030V3.1"/>
    <property type="gene ID" value="Pp3c25_15030"/>
</dbReference>
<dbReference type="KEGG" id="ppp:112277393"/>
<dbReference type="Pfam" id="PF09261">
    <property type="entry name" value="Alpha-mann_mid"/>
    <property type="match status" value="1"/>
</dbReference>
<evidence type="ECO:0000256" key="8">
    <source>
        <dbReference type="ARBA" id="ARBA00023180"/>
    </source>
</evidence>
<dbReference type="Proteomes" id="UP000006727">
    <property type="component" value="Chromosome 25"/>
</dbReference>
<dbReference type="InterPro" id="IPR011013">
    <property type="entry name" value="Gal_mutarotase_sf_dom"/>
</dbReference>
<dbReference type="Gene3D" id="2.60.40.1360">
    <property type="match status" value="1"/>
</dbReference>
<dbReference type="RefSeq" id="XP_024365380.1">
    <property type="nucleotide sequence ID" value="XM_024509612.2"/>
</dbReference>
<dbReference type="InterPro" id="IPR015341">
    <property type="entry name" value="Glyco_hydro_38_cen"/>
</dbReference>
<evidence type="ECO:0000313" key="12">
    <source>
        <dbReference type="EMBL" id="PNR27828.1"/>
    </source>
</evidence>
<dbReference type="PANTHER" id="PTHR11607">
    <property type="entry name" value="ALPHA-MANNOSIDASE"/>
    <property type="match status" value="1"/>
</dbReference>
<evidence type="ECO:0000256" key="1">
    <source>
        <dbReference type="ARBA" id="ARBA00000365"/>
    </source>
</evidence>
<dbReference type="EnsemblPlants" id="Pp3c25_15030V3.2">
    <property type="protein sequence ID" value="Pp3c25_15030V3.2"/>
    <property type="gene ID" value="Pp3c25_15030"/>
</dbReference>
<dbReference type="InterPro" id="IPR050843">
    <property type="entry name" value="Glycosyl_Hydrlase_38"/>
</dbReference>
<dbReference type="InterPro" id="IPR041147">
    <property type="entry name" value="GH38_C"/>
</dbReference>
<feature type="signal peptide" evidence="10">
    <location>
        <begin position="1"/>
        <end position="25"/>
    </location>
</feature>
<evidence type="ECO:0000313" key="13">
    <source>
        <dbReference type="EnsemblPlants" id="Pp3c25_15030V3.1"/>
    </source>
</evidence>
<dbReference type="GO" id="GO:0004559">
    <property type="term" value="F:alpha-mannosidase activity"/>
    <property type="evidence" value="ECO:0000318"/>
    <property type="project" value="GO_Central"/>
</dbReference>
<evidence type="ECO:0000256" key="6">
    <source>
        <dbReference type="ARBA" id="ARBA00022833"/>
    </source>
</evidence>
<dbReference type="Gene3D" id="2.60.40.1180">
    <property type="entry name" value="Golgi alpha-mannosidase II"/>
    <property type="match status" value="1"/>
</dbReference>
<comment type="catalytic activity">
    <reaction evidence="1">
        <text>Hydrolysis of terminal, non-reducing alpha-D-mannose residues in alpha-D-mannosides.</text>
        <dbReference type="EC" id="3.2.1.24"/>
    </reaction>
</comment>
<keyword evidence="4 10" id="KW-0479">Metal-binding</keyword>
<dbReference type="FunFam" id="2.60.40.1360:FF:000001">
    <property type="entry name" value="Alpha-mannosidase"/>
    <property type="match status" value="1"/>
</dbReference>
<reference evidence="12 14" key="2">
    <citation type="journal article" date="2018" name="Plant J.">
        <title>The Physcomitrella patens chromosome-scale assembly reveals moss genome structure and evolution.</title>
        <authorList>
            <person name="Lang D."/>
            <person name="Ullrich K.K."/>
            <person name="Murat F."/>
            <person name="Fuchs J."/>
            <person name="Jenkins J."/>
            <person name="Haas F.B."/>
            <person name="Piednoel M."/>
            <person name="Gundlach H."/>
            <person name="Van Bel M."/>
            <person name="Meyberg R."/>
            <person name="Vives C."/>
            <person name="Morata J."/>
            <person name="Symeonidi A."/>
            <person name="Hiss M."/>
            <person name="Muchero W."/>
            <person name="Kamisugi Y."/>
            <person name="Saleh O."/>
            <person name="Blanc G."/>
            <person name="Decker E.L."/>
            <person name="van Gessel N."/>
            <person name="Grimwood J."/>
            <person name="Hayes R.D."/>
            <person name="Graham S.W."/>
            <person name="Gunter L.E."/>
            <person name="McDaniel S.F."/>
            <person name="Hoernstein S.N.W."/>
            <person name="Larsson A."/>
            <person name="Li F.W."/>
            <person name="Perroud P.F."/>
            <person name="Phillips J."/>
            <person name="Ranjan P."/>
            <person name="Rokshar D.S."/>
            <person name="Rothfels C.J."/>
            <person name="Schneider L."/>
            <person name="Shu S."/>
            <person name="Stevenson D.W."/>
            <person name="Thummler F."/>
            <person name="Tillich M."/>
            <person name="Villarreal Aguilar J.C."/>
            <person name="Widiez T."/>
            <person name="Wong G.K."/>
            <person name="Wymore A."/>
            <person name="Zhang Y."/>
            <person name="Zimmer A.D."/>
            <person name="Quatrano R.S."/>
            <person name="Mayer K.F.X."/>
            <person name="Goodstein D."/>
            <person name="Casacuberta J.M."/>
            <person name="Vandepoele K."/>
            <person name="Reski R."/>
            <person name="Cuming A.C."/>
            <person name="Tuskan G.A."/>
            <person name="Maumus F."/>
            <person name="Salse J."/>
            <person name="Schmutz J."/>
            <person name="Rensing S.A."/>
        </authorList>
    </citation>
    <scope>NUCLEOTIDE SEQUENCE [LARGE SCALE GENOMIC DNA]</scope>
    <source>
        <strain evidence="13 14">cv. Gransden 2004</strain>
    </source>
</reference>
<dbReference type="Gramene" id="Pp3c25_15030V3.2">
    <property type="protein sequence ID" value="Pp3c25_15030V3.2"/>
    <property type="gene ID" value="Pp3c25_15030"/>
</dbReference>
<dbReference type="EnsemblPlants" id="Pp3c25_15030V3.1">
    <property type="protein sequence ID" value="Pp3c25_15030V3.1"/>
    <property type="gene ID" value="Pp3c25_15030"/>
</dbReference>
<dbReference type="InterPro" id="IPR028995">
    <property type="entry name" value="Glyco_hydro_57/38_cen_sf"/>
</dbReference>
<organism evidence="12">
    <name type="scientific">Physcomitrium patens</name>
    <name type="common">Spreading-leaved earth moss</name>
    <name type="synonym">Physcomitrella patens</name>
    <dbReference type="NCBI Taxonomy" id="3218"/>
    <lineage>
        <taxon>Eukaryota</taxon>
        <taxon>Viridiplantae</taxon>
        <taxon>Streptophyta</taxon>
        <taxon>Embryophyta</taxon>
        <taxon>Bryophyta</taxon>
        <taxon>Bryophytina</taxon>
        <taxon>Bryopsida</taxon>
        <taxon>Funariidae</taxon>
        <taxon>Funariales</taxon>
        <taxon>Funariaceae</taxon>
        <taxon>Physcomitrium</taxon>
    </lineage>
</organism>
<name>A0A2K1IEX5_PHYPA</name>
<dbReference type="EMBL" id="ABEU02000025">
    <property type="protein sequence ID" value="PNR27828.1"/>
    <property type="molecule type" value="Genomic_DNA"/>
</dbReference>
<dbReference type="InterPro" id="IPR037094">
    <property type="entry name" value="Glyco_hydro_38_cen_sf"/>
</dbReference>
<evidence type="ECO:0000313" key="14">
    <source>
        <dbReference type="Proteomes" id="UP000006727"/>
    </source>
</evidence>
<dbReference type="STRING" id="3218.A0A2K1IEX5"/>
<evidence type="ECO:0000256" key="5">
    <source>
        <dbReference type="ARBA" id="ARBA00022801"/>
    </source>
</evidence>
<reference evidence="13" key="3">
    <citation type="submission" date="2020-12" db="UniProtKB">
        <authorList>
            <consortium name="EnsemblPlants"/>
        </authorList>
    </citation>
    <scope>IDENTIFICATION</scope>
</reference>
<dbReference type="Gene3D" id="2.70.98.30">
    <property type="entry name" value="Golgi alpha-mannosidase II, domain 4"/>
    <property type="match status" value="1"/>
</dbReference>
<dbReference type="OrthoDB" id="2016903at2759"/>
<evidence type="ECO:0000256" key="2">
    <source>
        <dbReference type="ARBA" id="ARBA00009792"/>
    </source>
</evidence>
<protein>
    <recommendedName>
        <fullName evidence="3 10">Alpha-mannosidase</fullName>
        <ecNumber evidence="10">3.2.1.-</ecNumber>
    </recommendedName>
</protein>
<sequence>MVEMGTIQAVVLFHCMLVCGAAAMAQPFLFDSRMYNTSGGIEEGKINVHLVSHTHDDVGWLKTVDQYYVGSNNSIQIAAVQYVLDSVVTALEQDPNRKFIYVEQAFFQRWWREQSPEKKKSVKKLVEEGQLEFINGGYCMHDEAATHYVDMIDQTSLGHRYLKEQFGITPRIGWQIDPFGHSAVQAYLLGAELGFDAFFFARADYQDIIKRRKERTMEVIWQGSKSLGASAQIFAGLLWHHYEPPHEFQFDISSTTSPIQDDPALFGYNVPKLVDLFVEYATNQSKEYRTNHVMWPMGDDFAYENANTWYKQIDKLIHYVNKDGRVSAFYSTPSIYLDAVHAANATWHLKTDDYFPYSDCPHCFWTGYFTSRPALKGYVRKLSALLQAARQVEFLVGKNSTGPNTDSLEEAVAILQHHDGVSGTEQQHVANDYAARLAAGESEAEMVFNKALASLISTNATVSTSLVEEVNSKPARRVVTDIGDPAPSSGSADLNLVQCNLLNVSYCPPTEVELKPGKSFVVVTYNPLGWEREDFVRVPVSSSKIEVIDAENNVIPSQLIPITDADRKLRNKYVELHAGVNASTVPKFFLVFAAAVPPLGYTSFVVRPSSSNTTTAKMSSYETRRVGRSVYLKSSQLQLNFSKQTALLTQMKNKKTGVSTSLEQSYCWYNGSSGITAEDLNQASGAYLFRPNTSECFPFNSSHQTMTVFRGPLVEEVHQQFSPWVSQVTRVYTNVEHAEIQFTVGPIPIDDSNGKEIVTKITTPLKTEKSFYTDSNGRDFLKRVRDYRPDWDLEVIEPVAGNYYPLNLGIYMKDNESDVSVLVDRALGGSSIEDGQLEIMLHRRLLYDDHRGVAEALNETVCSNDGHCEGLTVQGKFYINISPSEVAAEWRRIKGQQILMPLQLSFSVLEDGNTEPLRTPRFSALKVGYELPLNIAVMTLQELNEEEVLLRLANLFEVDESTRLSRTSTVDLLNLFPNHKIKEVKEVTLSANQEKSEVKKLEWNIEASEASPKILRGRPLRDDETIVEIAPMEIRTFLLRVRSNKHH</sequence>
<dbReference type="FunCoup" id="A0A2K1IEX5">
    <property type="interactions" value="1457"/>
</dbReference>